<evidence type="ECO:0000256" key="1">
    <source>
        <dbReference type="ARBA" id="ARBA00001954"/>
    </source>
</evidence>
<dbReference type="InterPro" id="IPR032852">
    <property type="entry name" value="ALKBH2"/>
</dbReference>
<dbReference type="PANTHER" id="PTHR31573">
    <property type="entry name" value="ALPHA-KETOGLUTARATE-DEPENDENT DIOXYGENASE ALKB HOMOLOG 2"/>
    <property type="match status" value="1"/>
</dbReference>
<dbReference type="InterPro" id="IPR027450">
    <property type="entry name" value="AlkB-like"/>
</dbReference>
<dbReference type="Pfam" id="PF13532">
    <property type="entry name" value="2OG-FeII_Oxy_2"/>
    <property type="match status" value="1"/>
</dbReference>
<dbReference type="GO" id="GO:0051747">
    <property type="term" value="F:cytosine C-5 DNA demethylase activity"/>
    <property type="evidence" value="ECO:0007669"/>
    <property type="project" value="TreeGrafter"/>
</dbReference>
<dbReference type="SUPFAM" id="SSF51197">
    <property type="entry name" value="Clavaminate synthase-like"/>
    <property type="match status" value="1"/>
</dbReference>
<dbReference type="EMBL" id="CALOZG010000001">
    <property type="protein sequence ID" value="CAH3882580.1"/>
    <property type="molecule type" value="Genomic_DNA"/>
</dbReference>
<feature type="binding site" evidence="2">
    <location>
        <begin position="90"/>
        <end position="92"/>
    </location>
    <ligand>
        <name>substrate</name>
    </ligand>
</feature>
<feature type="binding site" evidence="2">
    <location>
        <position position="139"/>
    </location>
    <ligand>
        <name>2-oxoglutarate</name>
        <dbReference type="ChEBI" id="CHEBI:16810"/>
    </ligand>
</feature>
<sequence length="183" mass="20666">MTEKLKELIIDEIAWKSIKNNGLDRNDLGMGVEYSIYSTPIPGTLASAIIKELDGTLEYFTGDLAKIKVFGKIYPLPRQQVAFGDPGITYKYSNLTVPALPWPDSILALRNFIFKLKGIKYNFVLVNKYRNGNDHMGEHRDNEPELDPTVPIASLSFGEERTFVLKHRDARKSGRNKKLIPPG</sequence>
<name>A0A9P0WWI6_PIEBR</name>
<accession>A0A9P0WWI6</accession>
<protein>
    <recommendedName>
        <fullName evidence="3">Alpha-ketoglutarate-dependent dioxygenase AlkB-like domain-containing protein</fullName>
    </recommendedName>
</protein>
<feature type="domain" description="Alpha-ketoglutarate-dependent dioxygenase AlkB-like" evidence="3">
    <location>
        <begin position="85"/>
        <end position="173"/>
    </location>
</feature>
<feature type="binding site" evidence="2">
    <location>
        <position position="129"/>
    </location>
    <ligand>
        <name>2-oxoglutarate</name>
        <dbReference type="ChEBI" id="CHEBI:16810"/>
    </ligand>
</feature>
<evidence type="ECO:0000256" key="2">
    <source>
        <dbReference type="PIRSR" id="PIRSR632852-1"/>
    </source>
</evidence>
<proteinExistence type="predicted"/>
<dbReference type="Proteomes" id="UP001152562">
    <property type="component" value="Unassembled WGS sequence"/>
</dbReference>
<reference evidence="4" key="1">
    <citation type="submission" date="2022-05" db="EMBL/GenBank/DDBJ databases">
        <authorList>
            <person name="Okamura Y."/>
        </authorList>
    </citation>
    <scope>NUCLEOTIDE SEQUENCE</scope>
</reference>
<keyword evidence="5" id="KW-1185">Reference proteome</keyword>
<evidence type="ECO:0000313" key="4">
    <source>
        <dbReference type="EMBL" id="CAH3882580.1"/>
    </source>
</evidence>
<dbReference type="Gene3D" id="2.60.120.590">
    <property type="entry name" value="Alpha-ketoglutarate-dependent dioxygenase AlkB-like"/>
    <property type="match status" value="1"/>
</dbReference>
<comment type="caution">
    <text evidence="4">The sequence shown here is derived from an EMBL/GenBank/DDBJ whole genome shotgun (WGS) entry which is preliminary data.</text>
</comment>
<organism evidence="4 5">
    <name type="scientific">Pieris brassicae</name>
    <name type="common">White butterfly</name>
    <name type="synonym">Large white butterfly</name>
    <dbReference type="NCBI Taxonomy" id="7116"/>
    <lineage>
        <taxon>Eukaryota</taxon>
        <taxon>Metazoa</taxon>
        <taxon>Ecdysozoa</taxon>
        <taxon>Arthropoda</taxon>
        <taxon>Hexapoda</taxon>
        <taxon>Insecta</taxon>
        <taxon>Pterygota</taxon>
        <taxon>Neoptera</taxon>
        <taxon>Endopterygota</taxon>
        <taxon>Lepidoptera</taxon>
        <taxon>Glossata</taxon>
        <taxon>Ditrysia</taxon>
        <taxon>Papilionoidea</taxon>
        <taxon>Pieridae</taxon>
        <taxon>Pierinae</taxon>
        <taxon>Pieris</taxon>
    </lineage>
</organism>
<dbReference type="PANTHER" id="PTHR31573:SF1">
    <property type="entry name" value="DNA OXIDATIVE DEMETHYLASE ALKBH2"/>
    <property type="match status" value="1"/>
</dbReference>
<feature type="binding site" evidence="2">
    <location>
        <position position="127"/>
    </location>
    <ligand>
        <name>2-oxoglutarate</name>
        <dbReference type="ChEBI" id="CHEBI:16810"/>
    </ligand>
</feature>
<dbReference type="GO" id="GO:0008198">
    <property type="term" value="F:ferrous iron binding"/>
    <property type="evidence" value="ECO:0007669"/>
    <property type="project" value="TreeGrafter"/>
</dbReference>
<comment type="cofactor">
    <cofactor evidence="1">
        <name>Fe(2+)</name>
        <dbReference type="ChEBI" id="CHEBI:29033"/>
    </cofactor>
</comment>
<evidence type="ECO:0000259" key="3">
    <source>
        <dbReference type="Pfam" id="PF13532"/>
    </source>
</evidence>
<evidence type="ECO:0000313" key="5">
    <source>
        <dbReference type="Proteomes" id="UP001152562"/>
    </source>
</evidence>
<dbReference type="InterPro" id="IPR037151">
    <property type="entry name" value="AlkB-like_sf"/>
</dbReference>
<dbReference type="GO" id="GO:0006307">
    <property type="term" value="P:DNA alkylation repair"/>
    <property type="evidence" value="ECO:0007669"/>
    <property type="project" value="TreeGrafter"/>
</dbReference>
<feature type="binding site" evidence="2">
    <location>
        <begin position="70"/>
        <end position="72"/>
    </location>
    <ligand>
        <name>substrate</name>
    </ligand>
</feature>
<dbReference type="AlphaFoldDB" id="A0A9P0WWI6"/>
<gene>
    <name evidence="4" type="ORF">PIBRA_LOCUS683</name>
</gene>
<dbReference type="GO" id="GO:0035516">
    <property type="term" value="F:broad specificity oxidative DNA demethylase activity"/>
    <property type="evidence" value="ECO:0007669"/>
    <property type="project" value="TreeGrafter"/>
</dbReference>